<dbReference type="InterPro" id="IPR019109">
    <property type="entry name" value="MamF_MmsF"/>
</dbReference>
<evidence type="ECO:0000256" key="4">
    <source>
        <dbReference type="ARBA" id="ARBA00023136"/>
    </source>
</evidence>
<dbReference type="OrthoDB" id="2328241at2"/>
<evidence type="ECO:0000313" key="7">
    <source>
        <dbReference type="Proteomes" id="UP000051576"/>
    </source>
</evidence>
<name>A0A0R2C406_9LACO</name>
<sequence length="106" mass="11761">MTKNQVVSSLSYLLILFAPFIFPLIIWIICRNEPFIRHHAAIALWLQLLPLLLGTICLISLGVTGLATSSWKITGAMIVILLGIIALVTLLIFIYNLYKGIKLLVA</sequence>
<keyword evidence="7" id="KW-1185">Reference proteome</keyword>
<dbReference type="eggNOG" id="ENOG5032VBI">
    <property type="taxonomic scope" value="Bacteria"/>
</dbReference>
<dbReference type="RefSeq" id="WP_010581314.1">
    <property type="nucleotide sequence ID" value="NZ_AHYZ01000182.1"/>
</dbReference>
<evidence type="ECO:0000256" key="3">
    <source>
        <dbReference type="ARBA" id="ARBA00022989"/>
    </source>
</evidence>
<accession>A0A0R2C406</accession>
<feature type="transmembrane region" description="Helical" evidence="5">
    <location>
        <begin position="12"/>
        <end position="30"/>
    </location>
</feature>
<evidence type="ECO:0000313" key="6">
    <source>
        <dbReference type="EMBL" id="KRM82547.1"/>
    </source>
</evidence>
<protein>
    <submittedName>
        <fullName evidence="6">Uncharacterized protein</fullName>
    </submittedName>
</protein>
<evidence type="ECO:0000256" key="1">
    <source>
        <dbReference type="ARBA" id="ARBA00004141"/>
    </source>
</evidence>
<proteinExistence type="predicted"/>
<organism evidence="6 7">
    <name type="scientific">Liquorilactobacillus vini DSM 20605</name>
    <dbReference type="NCBI Taxonomy" id="1133569"/>
    <lineage>
        <taxon>Bacteria</taxon>
        <taxon>Bacillati</taxon>
        <taxon>Bacillota</taxon>
        <taxon>Bacilli</taxon>
        <taxon>Lactobacillales</taxon>
        <taxon>Lactobacillaceae</taxon>
        <taxon>Liquorilactobacillus</taxon>
    </lineage>
</organism>
<evidence type="ECO:0000256" key="5">
    <source>
        <dbReference type="SAM" id="Phobius"/>
    </source>
</evidence>
<dbReference type="STRING" id="1133569.FD21_GL000375"/>
<keyword evidence="3 5" id="KW-1133">Transmembrane helix</keyword>
<reference evidence="6 7" key="1">
    <citation type="journal article" date="2015" name="Genome Announc.">
        <title>Expanding the biotechnology potential of lactobacilli through comparative genomics of 213 strains and associated genera.</title>
        <authorList>
            <person name="Sun Z."/>
            <person name="Harris H.M."/>
            <person name="McCann A."/>
            <person name="Guo C."/>
            <person name="Argimon S."/>
            <person name="Zhang W."/>
            <person name="Yang X."/>
            <person name="Jeffery I.B."/>
            <person name="Cooney J.C."/>
            <person name="Kagawa T.F."/>
            <person name="Liu W."/>
            <person name="Song Y."/>
            <person name="Salvetti E."/>
            <person name="Wrobel A."/>
            <person name="Rasinkangas P."/>
            <person name="Parkhill J."/>
            <person name="Rea M.C."/>
            <person name="O'Sullivan O."/>
            <person name="Ritari J."/>
            <person name="Douillard F.P."/>
            <person name="Paul Ross R."/>
            <person name="Yang R."/>
            <person name="Briner A.E."/>
            <person name="Felis G.E."/>
            <person name="de Vos W.M."/>
            <person name="Barrangou R."/>
            <person name="Klaenhammer T.R."/>
            <person name="Caufield P.W."/>
            <person name="Cui Y."/>
            <person name="Zhang H."/>
            <person name="O'Toole P.W."/>
        </authorList>
    </citation>
    <scope>NUCLEOTIDE SEQUENCE [LARGE SCALE GENOMIC DNA]</scope>
    <source>
        <strain evidence="6 7">DSM 20605</strain>
    </source>
</reference>
<feature type="transmembrane region" description="Helical" evidence="5">
    <location>
        <begin position="42"/>
        <end position="67"/>
    </location>
</feature>
<comment type="subcellular location">
    <subcellularLocation>
        <location evidence="1">Membrane</location>
        <topology evidence="1">Multi-pass membrane protein</topology>
    </subcellularLocation>
</comment>
<comment type="caution">
    <text evidence="6">The sequence shown here is derived from an EMBL/GenBank/DDBJ whole genome shotgun (WGS) entry which is preliminary data.</text>
</comment>
<feature type="transmembrane region" description="Helical" evidence="5">
    <location>
        <begin position="73"/>
        <end position="98"/>
    </location>
</feature>
<dbReference type="Pfam" id="PF09685">
    <property type="entry name" value="MamF_MmsF"/>
    <property type="match status" value="1"/>
</dbReference>
<keyword evidence="2 5" id="KW-0812">Transmembrane</keyword>
<dbReference type="AlphaFoldDB" id="A0A0R2C406"/>
<dbReference type="EMBL" id="AYYX01000135">
    <property type="protein sequence ID" value="KRM82547.1"/>
    <property type="molecule type" value="Genomic_DNA"/>
</dbReference>
<evidence type="ECO:0000256" key="2">
    <source>
        <dbReference type="ARBA" id="ARBA00022692"/>
    </source>
</evidence>
<keyword evidence="4 5" id="KW-0472">Membrane</keyword>
<gene>
    <name evidence="6" type="ORF">FD21_GL000375</name>
</gene>
<dbReference type="Proteomes" id="UP000051576">
    <property type="component" value="Unassembled WGS sequence"/>
</dbReference>